<organism evidence="1 2">
    <name type="scientific">Streptomyces millisiae</name>
    <dbReference type="NCBI Taxonomy" id="3075542"/>
    <lineage>
        <taxon>Bacteria</taxon>
        <taxon>Bacillati</taxon>
        <taxon>Actinomycetota</taxon>
        <taxon>Actinomycetes</taxon>
        <taxon>Kitasatosporales</taxon>
        <taxon>Streptomycetaceae</taxon>
        <taxon>Streptomyces</taxon>
    </lineage>
</organism>
<name>A0ABU2LZ80_9ACTN</name>
<comment type="caution">
    <text evidence="1">The sequence shown here is derived from an EMBL/GenBank/DDBJ whole genome shotgun (WGS) entry which is preliminary data.</text>
</comment>
<gene>
    <name evidence="1" type="ORF">RNC47_30265</name>
</gene>
<dbReference type="Proteomes" id="UP001183420">
    <property type="component" value="Unassembled WGS sequence"/>
</dbReference>
<dbReference type="Pfam" id="PF19953">
    <property type="entry name" value="EACC1"/>
    <property type="match status" value="1"/>
</dbReference>
<dbReference type="RefSeq" id="WP_311603310.1">
    <property type="nucleotide sequence ID" value="NZ_JAVREM010000067.1"/>
</dbReference>
<accession>A0ABU2LZ80</accession>
<sequence length="128" mass="13401">MTTIQITPEDDPLGQQRRSLLDWLRREPGVREHAEITLLSGAPAARGTMGVSADVIRLVVDYGFQLANLGVAIAAWRAACAPRARVTIERDGLTVTVSTADPATARALVQALGAGDDGEAGRNPGEGA</sequence>
<evidence type="ECO:0000313" key="2">
    <source>
        <dbReference type="Proteomes" id="UP001183420"/>
    </source>
</evidence>
<keyword evidence="2" id="KW-1185">Reference proteome</keyword>
<dbReference type="EMBL" id="JAVREM010000067">
    <property type="protein sequence ID" value="MDT0322608.1"/>
    <property type="molecule type" value="Genomic_DNA"/>
</dbReference>
<reference evidence="2" key="1">
    <citation type="submission" date="2023-07" db="EMBL/GenBank/DDBJ databases">
        <title>30 novel species of actinomycetes from the DSMZ collection.</title>
        <authorList>
            <person name="Nouioui I."/>
        </authorList>
    </citation>
    <scope>NUCLEOTIDE SEQUENCE [LARGE SCALE GENOMIC DNA]</scope>
    <source>
        <strain evidence="2">DSM 44918</strain>
    </source>
</reference>
<dbReference type="InterPro" id="IPR045428">
    <property type="entry name" value="EACC1"/>
</dbReference>
<protein>
    <submittedName>
        <fullName evidence="1">Uncharacterized protein</fullName>
    </submittedName>
</protein>
<proteinExistence type="predicted"/>
<evidence type="ECO:0000313" key="1">
    <source>
        <dbReference type="EMBL" id="MDT0322608.1"/>
    </source>
</evidence>